<name>M5S8C7_9BACT</name>
<evidence type="ECO:0000313" key="2">
    <source>
        <dbReference type="EMBL" id="EMI27760.1"/>
    </source>
</evidence>
<accession>M5S8C7</accession>
<dbReference type="Proteomes" id="UP000011996">
    <property type="component" value="Unassembled WGS sequence"/>
</dbReference>
<reference evidence="2 3" key="1">
    <citation type="journal article" date="2013" name="Mar. Genomics">
        <title>Expression of sulfatases in Rhodopirellula baltica and the diversity of sulfatases in the genus Rhodopirellula.</title>
        <authorList>
            <person name="Wegner C.E."/>
            <person name="Richter-Heitmann T."/>
            <person name="Klindworth A."/>
            <person name="Klockow C."/>
            <person name="Richter M."/>
            <person name="Achstetter T."/>
            <person name="Glockner F.O."/>
            <person name="Harder J."/>
        </authorList>
    </citation>
    <scope>NUCLEOTIDE SEQUENCE [LARGE SCALE GENOMIC DNA]</scope>
    <source>
        <strain evidence="2 3">SH398</strain>
    </source>
</reference>
<dbReference type="AlphaFoldDB" id="M5S8C7"/>
<gene>
    <name evidence="2" type="ORF">RESH_01616</name>
</gene>
<comment type="caution">
    <text evidence="2">The sequence shown here is derived from an EMBL/GenBank/DDBJ whole genome shotgun (WGS) entry which is preliminary data.</text>
</comment>
<evidence type="ECO:0000256" key="1">
    <source>
        <dbReference type="SAM" id="MobiDB-lite"/>
    </source>
</evidence>
<feature type="region of interest" description="Disordered" evidence="1">
    <location>
        <begin position="1"/>
        <end position="20"/>
    </location>
</feature>
<sequence length="50" mass="5561">MRMSEPQSRRRWDGGAGKRPVNFEINRTLGSIVGGSRLPVLHQSDPSTLL</sequence>
<dbReference type="STRING" id="1263868.RESH_01616"/>
<organism evidence="2 3">
    <name type="scientific">Rhodopirellula europaea SH398</name>
    <dbReference type="NCBI Taxonomy" id="1263868"/>
    <lineage>
        <taxon>Bacteria</taxon>
        <taxon>Pseudomonadati</taxon>
        <taxon>Planctomycetota</taxon>
        <taxon>Planctomycetia</taxon>
        <taxon>Pirellulales</taxon>
        <taxon>Pirellulaceae</taxon>
        <taxon>Rhodopirellula</taxon>
    </lineage>
</organism>
<evidence type="ECO:0000313" key="3">
    <source>
        <dbReference type="Proteomes" id="UP000011996"/>
    </source>
</evidence>
<dbReference type="EMBL" id="ANOF01000058">
    <property type="protein sequence ID" value="EMI27760.1"/>
    <property type="molecule type" value="Genomic_DNA"/>
</dbReference>
<proteinExistence type="predicted"/>
<protein>
    <submittedName>
        <fullName evidence="2">Uncharacterized protein</fullName>
    </submittedName>
</protein>
<dbReference type="PATRIC" id="fig|1263868.3.peg.1747"/>